<keyword evidence="2" id="KW-1185">Reference proteome</keyword>
<dbReference type="EMDB" id="EMD-51866"/>
<dbReference type="PDB" id="9FKB">
    <property type="method" value="EM"/>
    <property type="resolution" value="2.96 A"/>
    <property type="chains" value="Pa/Pb/Pc/Pd/Pe/Pf=1-157"/>
</dbReference>
<keyword evidence="3 4" id="KW-0002">3D-structure</keyword>
<sequence>MATTSASHHVQAIIDLLEAAPDADWTPTQTPTVKRYWDDAQSERGPGADMPAILYVWSPTTSSLDRFSMDGDVFDQNDSIEVQAWSFDETEVEQLQGDIVQILSEYLDDNEVQTPYSDVAPTGTNDFREQTPARTTGHYIMSVEVETRGLSETAKNA</sequence>
<evidence type="ECO:0007829" key="4">
    <source>
        <dbReference type="PDB" id="9H4P"/>
    </source>
</evidence>
<organism evidence="1">
    <name type="scientific">Haloferax tailed virus 1</name>
    <name type="common">HFTV1</name>
    <dbReference type="NCBI Taxonomy" id="2507575"/>
    <lineage>
        <taxon>Viruses</taxon>
        <taxon>Duplodnaviria</taxon>
        <taxon>Heunggongvirae</taxon>
        <taxon>Uroviricota</taxon>
        <taxon>Caudoviricetes</taxon>
        <taxon>Kirjokansivirales</taxon>
        <taxon>Haloferuviridae</taxon>
        <taxon>Retbasiphovirus</taxon>
        <taxon>Retbasiphovirus hantatum</taxon>
        <taxon>Retbasiphovirus HFTV1</taxon>
    </lineage>
</organism>
<gene>
    <name evidence="1" type="ORF">HFTV1-gp29</name>
</gene>
<reference evidence="4" key="3">
    <citation type="submission" date="2024-10" db="PDB data bank">
        <title>CryoEM structure of Haloferax tailed virus.</title>
        <authorList>
            <person name="Zhang D."/>
            <person name="Daum B."/>
            <person name="Isupov M.N."/>
            <person name="McLaren M."/>
            <person name="Oksanen H."/>
            <person name="Quax T.E.F."/>
            <person name="Schwarzer S."/>
            <person name="Gold V.A.M."/>
            <person name="Stuart W."/>
        </authorList>
    </citation>
    <scope>STRUCTURE BY ELECTRON MICROSCOPY (2.44 ANGSTROMS)</scope>
</reference>
<dbReference type="PDB" id="9H4P">
    <property type="method" value="EM"/>
    <property type="resolution" value="2.44 A"/>
    <property type="chains" value="Pa/Pb/Pc/Pd/Pe/Pf=1-157"/>
</dbReference>
<name>A0A410N6U9_HFTV1</name>
<evidence type="ECO:0000313" key="2">
    <source>
        <dbReference type="Proteomes" id="UP000289930"/>
    </source>
</evidence>
<proteinExistence type="evidence at protein level"/>
<reference evidence="3" key="2">
    <citation type="submission" date="2024-06" db="PDB data bank">
        <title>CryoEM structure of Haloferax tailed virus.</title>
        <authorList>
            <person name="Zhang D."/>
            <person name="Daum B."/>
            <person name="Isupov M.N."/>
            <person name="McLaren M."/>
            <person name="Oksanen H."/>
            <person name="Quax T.E.F."/>
            <person name="Schwarzer S."/>
            <person name="Gold V.A.M."/>
        </authorList>
    </citation>
    <scope>STRUCTURE BY ELECTRON MICROSCOPY (2.96 ANGSTROMS)</scope>
</reference>
<accession>A0A410N6U9</accession>
<reference evidence="1" key="1">
    <citation type="journal article" date="2019" name="Environ. Microbiol.">
        <title>Novel haloarchaeal viruses from Lake Retba infecting Haloferax and Halorubrum species.</title>
        <authorList>
            <person name="Mizuno C.M."/>
            <person name="Prajapati B."/>
            <person name="Lucas-Staat S."/>
            <person name="Sime-Ngando T."/>
            <person name="Forterre P."/>
            <person name="Bamford D.H."/>
            <person name="Prangishvili D."/>
            <person name="Krupovic M."/>
            <person name="Oksanen H.M."/>
        </authorList>
    </citation>
    <scope>NUCLEOTIDE SEQUENCE</scope>
</reference>
<dbReference type="Proteomes" id="UP000289930">
    <property type="component" value="Segment"/>
</dbReference>
<evidence type="ECO:0007829" key="3">
    <source>
        <dbReference type="PDB" id="9FKB"/>
    </source>
</evidence>
<protein>
    <submittedName>
        <fullName evidence="1">SPP1 gp17-like tail completion protein</fullName>
    </submittedName>
</protein>
<dbReference type="EMBL" id="MG550112">
    <property type="protein sequence ID" value="QAS68862.1"/>
    <property type="molecule type" value="Genomic_DNA"/>
</dbReference>
<dbReference type="EMDB" id="EMD-50521"/>
<evidence type="ECO:0000313" key="1">
    <source>
        <dbReference type="EMBL" id="QAS68862.1"/>
    </source>
</evidence>